<feature type="transmembrane region" description="Helical" evidence="2">
    <location>
        <begin position="171"/>
        <end position="192"/>
    </location>
</feature>
<feature type="transmembrane region" description="Helical" evidence="2">
    <location>
        <begin position="99"/>
        <end position="119"/>
    </location>
</feature>
<evidence type="ECO:0000256" key="1">
    <source>
        <dbReference type="ARBA" id="ARBA00022448"/>
    </source>
</evidence>
<feature type="transmembrane region" description="Helical" evidence="2">
    <location>
        <begin position="6"/>
        <end position="25"/>
    </location>
</feature>
<feature type="transmembrane region" description="Helical" evidence="2">
    <location>
        <begin position="335"/>
        <end position="355"/>
    </location>
</feature>
<comment type="caution">
    <text evidence="3">The sequence shown here is derived from an EMBL/GenBank/DDBJ whole genome shotgun (WGS) entry which is preliminary data.</text>
</comment>
<evidence type="ECO:0000313" key="3">
    <source>
        <dbReference type="EMBL" id="MDF0707068.1"/>
    </source>
</evidence>
<gene>
    <name evidence="3" type="ORF">PY091_07565</name>
</gene>
<organism evidence="3 4">
    <name type="scientific">Flagellimonas okinawensis</name>
    <dbReference type="NCBI Taxonomy" id="3031324"/>
    <lineage>
        <taxon>Bacteria</taxon>
        <taxon>Pseudomonadati</taxon>
        <taxon>Bacteroidota</taxon>
        <taxon>Flavobacteriia</taxon>
        <taxon>Flavobacteriales</taxon>
        <taxon>Flavobacteriaceae</taxon>
        <taxon>Flagellimonas</taxon>
    </lineage>
</organism>
<protein>
    <submittedName>
        <fullName evidence="3">Permease</fullName>
    </submittedName>
</protein>
<keyword evidence="2" id="KW-0812">Transmembrane</keyword>
<evidence type="ECO:0000313" key="4">
    <source>
        <dbReference type="Proteomes" id="UP001217083"/>
    </source>
</evidence>
<keyword evidence="2" id="KW-1133">Transmembrane helix</keyword>
<feature type="transmembrane region" description="Helical" evidence="2">
    <location>
        <begin position="303"/>
        <end position="323"/>
    </location>
</feature>
<keyword evidence="4" id="KW-1185">Reference proteome</keyword>
<feature type="transmembrane region" description="Helical" evidence="2">
    <location>
        <begin position="207"/>
        <end position="225"/>
    </location>
</feature>
<dbReference type="EMBL" id="JARFVA010000002">
    <property type="protein sequence ID" value="MDF0707068.1"/>
    <property type="molecule type" value="Genomic_DNA"/>
</dbReference>
<proteinExistence type="predicted"/>
<evidence type="ECO:0000256" key="2">
    <source>
        <dbReference type="SAM" id="Phobius"/>
    </source>
</evidence>
<reference evidence="3 4" key="1">
    <citation type="submission" date="2023-03" db="EMBL/GenBank/DDBJ databases">
        <title>Muricauda XX sp. nov. and Muricauda XXX sp. nov., two novel species isolated from Okinawa Trough.</title>
        <authorList>
            <person name="Cao W."/>
            <person name="Deng X."/>
        </authorList>
    </citation>
    <scope>NUCLEOTIDE SEQUENCE [LARGE SCALE GENOMIC DNA]</scope>
    <source>
        <strain evidence="3 4">81s02</strain>
    </source>
</reference>
<feature type="transmembrane region" description="Helical" evidence="2">
    <location>
        <begin position="131"/>
        <end position="150"/>
    </location>
</feature>
<accession>A0ABT5XMF5</accession>
<name>A0ABT5XMF5_9FLAO</name>
<feature type="transmembrane region" description="Helical" evidence="2">
    <location>
        <begin position="60"/>
        <end position="87"/>
    </location>
</feature>
<keyword evidence="2" id="KW-0472">Membrane</keyword>
<dbReference type="Proteomes" id="UP001217083">
    <property type="component" value="Unassembled WGS sequence"/>
</dbReference>
<keyword evidence="1" id="KW-0813">Transport</keyword>
<dbReference type="RefSeq" id="WP_275649101.1">
    <property type="nucleotide sequence ID" value="NZ_JARFVA010000002.1"/>
</dbReference>
<dbReference type="PANTHER" id="PTHR36838:SF3">
    <property type="entry name" value="TRANSPORTER AUXIN EFFLUX CARRIER EC FAMILY"/>
    <property type="match status" value="1"/>
</dbReference>
<sequence>MDVGIQKTIVFLFFIFIGVLLKVKFKSKEEITGIKKVILNLALPATIFIALLGIKVELHLLILPILALGLNLLLFFAMPLILPLMGIGKGTSEYRTAKLLVPSLAPGLSSFPFILEFLGDEYLAKAAMSDLGNKVFVLFFLYLVAMNWHYSLQTNEKRNGSAKLKPLIKAMISEPVNVFIAAALALLAFGLSMDSLPFFMSETLEKLSLIMTPLVLLFIGLAVKIKRKQFFQIFSLLSTRAGLVLLISGLFVTISGIEAKNEILLTLAFGLSACSFWPYAHIAAVDSMEMDKKAKKKTFSSDFGVAILALSFPLSTMLILATLNSGSFFVNPVNIFLMAMILLAVGFTIPLLSGVNKKKWSGQKLIDHEIKSAATEKAA</sequence>
<feature type="transmembrane region" description="Helical" evidence="2">
    <location>
        <begin position="37"/>
        <end position="54"/>
    </location>
</feature>
<dbReference type="PANTHER" id="PTHR36838">
    <property type="entry name" value="AUXIN EFFLUX CARRIER FAMILY PROTEIN"/>
    <property type="match status" value="1"/>
</dbReference>
<feature type="transmembrane region" description="Helical" evidence="2">
    <location>
        <begin position="237"/>
        <end position="257"/>
    </location>
</feature>
<feature type="transmembrane region" description="Helical" evidence="2">
    <location>
        <begin position="263"/>
        <end position="282"/>
    </location>
</feature>